<evidence type="ECO:0000313" key="2">
    <source>
        <dbReference type="EMBL" id="KAF3900866.1"/>
    </source>
</evidence>
<feature type="region of interest" description="Disordered" evidence="1">
    <location>
        <begin position="61"/>
        <end position="91"/>
    </location>
</feature>
<organism evidence="2 3">
    <name type="scientific">Trichophyton interdigitale</name>
    <dbReference type="NCBI Taxonomy" id="101480"/>
    <lineage>
        <taxon>Eukaryota</taxon>
        <taxon>Fungi</taxon>
        <taxon>Dikarya</taxon>
        <taxon>Ascomycota</taxon>
        <taxon>Pezizomycotina</taxon>
        <taxon>Eurotiomycetes</taxon>
        <taxon>Eurotiomycetidae</taxon>
        <taxon>Onygenales</taxon>
        <taxon>Arthrodermataceae</taxon>
        <taxon>Trichophyton</taxon>
    </lineage>
</organism>
<proteinExistence type="predicted"/>
<comment type="caution">
    <text evidence="2">The sequence shown here is derived from an EMBL/GenBank/DDBJ whole genome shotgun (WGS) entry which is preliminary data.</text>
</comment>
<sequence length="91" mass="9938">MADNSAKDEGKGKGKGKGKEETYVGEASYGVMISPATANAMISSGKRSKDKRVEINRRMAYDMLSRNEKRAENEEDTDNQEAMGTKGSSQK</sequence>
<feature type="compositionally biased region" description="Polar residues" evidence="1">
    <location>
        <begin position="80"/>
        <end position="91"/>
    </location>
</feature>
<dbReference type="Proteomes" id="UP000749309">
    <property type="component" value="Unassembled WGS sequence"/>
</dbReference>
<dbReference type="EMBL" id="JAAQVJ010000008">
    <property type="protein sequence ID" value="KAF3900866.1"/>
    <property type="molecule type" value="Genomic_DNA"/>
</dbReference>
<feature type="region of interest" description="Disordered" evidence="1">
    <location>
        <begin position="1"/>
        <end position="21"/>
    </location>
</feature>
<accession>A0A9P5CXY9</accession>
<dbReference type="AlphaFoldDB" id="A0A9P5CXY9"/>
<reference evidence="2" key="1">
    <citation type="submission" date="2020-03" db="EMBL/GenBank/DDBJ databases">
        <title>Whole Genome Sequence of Trichophyton interdigitale from India.</title>
        <authorList>
            <person name="Kumar P."/>
        </authorList>
    </citation>
    <scope>NUCLEOTIDE SEQUENCE</scope>
    <source>
        <strain evidence="2">UCMS-IGIB-CI14</strain>
    </source>
</reference>
<evidence type="ECO:0000256" key="1">
    <source>
        <dbReference type="SAM" id="MobiDB-lite"/>
    </source>
</evidence>
<evidence type="ECO:0000313" key="3">
    <source>
        <dbReference type="Proteomes" id="UP000749309"/>
    </source>
</evidence>
<name>A0A9P5CXY9_9EURO</name>
<protein>
    <submittedName>
        <fullName evidence="2">Uncharacterized protein</fullName>
    </submittedName>
</protein>
<gene>
    <name evidence="2" type="ORF">GY632_0483</name>
</gene>
<feature type="compositionally biased region" description="Basic and acidic residues" evidence="1">
    <location>
        <begin position="61"/>
        <end position="72"/>
    </location>
</feature>